<keyword evidence="10" id="KW-1185">Reference proteome</keyword>
<dbReference type="OrthoDB" id="5971912at2759"/>
<dbReference type="AlphaFoldDB" id="A0A8J4XSW1"/>
<keyword evidence="6" id="KW-0378">Hydrolase</keyword>
<comment type="subcellular location">
    <subcellularLocation>
        <location evidence="2">Nucleus</location>
    </subcellularLocation>
</comment>
<evidence type="ECO:0000259" key="8">
    <source>
        <dbReference type="Pfam" id="PF13359"/>
    </source>
</evidence>
<accession>A0A8J4XSW1</accession>
<dbReference type="GO" id="GO:0004518">
    <property type="term" value="F:nuclease activity"/>
    <property type="evidence" value="ECO:0007669"/>
    <property type="project" value="UniProtKB-KW"/>
</dbReference>
<evidence type="ECO:0000256" key="4">
    <source>
        <dbReference type="ARBA" id="ARBA00022722"/>
    </source>
</evidence>
<gene>
    <name evidence="9" type="primary">harbi1_1</name>
    <name evidence="9" type="ORF">GWK47_017083</name>
</gene>
<evidence type="ECO:0000313" key="10">
    <source>
        <dbReference type="Proteomes" id="UP000770661"/>
    </source>
</evidence>
<protein>
    <submittedName>
        <fullName evidence="9">Putative nuclease HARBI1</fullName>
    </submittedName>
</protein>
<feature type="domain" description="DDE Tnp4" evidence="8">
    <location>
        <begin position="45"/>
        <end position="123"/>
    </location>
</feature>
<comment type="similarity">
    <text evidence="3">Belongs to the HARBI1 family.</text>
</comment>
<dbReference type="GO" id="GO:0046872">
    <property type="term" value="F:metal ion binding"/>
    <property type="evidence" value="ECO:0007669"/>
    <property type="project" value="UniProtKB-KW"/>
</dbReference>
<comment type="cofactor">
    <cofactor evidence="1">
        <name>a divalent metal cation</name>
        <dbReference type="ChEBI" id="CHEBI:60240"/>
    </cofactor>
</comment>
<dbReference type="InterPro" id="IPR045249">
    <property type="entry name" value="HARBI1-like"/>
</dbReference>
<reference evidence="9" key="1">
    <citation type="submission" date="2020-07" db="EMBL/GenBank/DDBJ databases">
        <title>The High-quality genome of the commercially important snow crab, Chionoecetes opilio.</title>
        <authorList>
            <person name="Jeong J.-H."/>
            <person name="Ryu S."/>
        </authorList>
    </citation>
    <scope>NUCLEOTIDE SEQUENCE</scope>
    <source>
        <strain evidence="9">MADBK_172401_WGS</strain>
        <tissue evidence="9">Digestive gland</tissue>
    </source>
</reference>
<evidence type="ECO:0000256" key="3">
    <source>
        <dbReference type="ARBA" id="ARBA00006958"/>
    </source>
</evidence>
<sequence length="157" mass="17950">MWVRKKLPLMQGFSTGLPLSPTSVKRKLGFPPPEPLPNDDHGVPYFYIGDDAFPLRTYLVKPFSHRNLTHDERIFNYRCSRARRVVENAFGILANRFRCLLTTLMTTPETSTKITKACVILHNLMRIRFPNLQNADLDGEQADGVIVPGEWRDAGYC</sequence>
<keyword evidence="7" id="KW-0539">Nucleus</keyword>
<evidence type="ECO:0000256" key="6">
    <source>
        <dbReference type="ARBA" id="ARBA00022801"/>
    </source>
</evidence>
<keyword evidence="5" id="KW-0479">Metal-binding</keyword>
<dbReference type="PANTHER" id="PTHR22930">
    <property type="match status" value="1"/>
</dbReference>
<dbReference type="EMBL" id="JACEEZ010021808">
    <property type="protein sequence ID" value="KAG0713050.1"/>
    <property type="molecule type" value="Genomic_DNA"/>
</dbReference>
<evidence type="ECO:0000256" key="2">
    <source>
        <dbReference type="ARBA" id="ARBA00004123"/>
    </source>
</evidence>
<evidence type="ECO:0000256" key="1">
    <source>
        <dbReference type="ARBA" id="ARBA00001968"/>
    </source>
</evidence>
<dbReference type="GO" id="GO:0005634">
    <property type="term" value="C:nucleus"/>
    <property type="evidence" value="ECO:0007669"/>
    <property type="project" value="UniProtKB-SubCell"/>
</dbReference>
<evidence type="ECO:0000256" key="5">
    <source>
        <dbReference type="ARBA" id="ARBA00022723"/>
    </source>
</evidence>
<dbReference type="InterPro" id="IPR027806">
    <property type="entry name" value="HARBI1_dom"/>
</dbReference>
<evidence type="ECO:0000313" key="9">
    <source>
        <dbReference type="EMBL" id="KAG0713050.1"/>
    </source>
</evidence>
<comment type="caution">
    <text evidence="9">The sequence shown here is derived from an EMBL/GenBank/DDBJ whole genome shotgun (WGS) entry which is preliminary data.</text>
</comment>
<keyword evidence="4" id="KW-0540">Nuclease</keyword>
<dbReference type="Pfam" id="PF13359">
    <property type="entry name" value="DDE_Tnp_4"/>
    <property type="match status" value="1"/>
</dbReference>
<proteinExistence type="inferred from homology"/>
<evidence type="ECO:0000256" key="7">
    <source>
        <dbReference type="ARBA" id="ARBA00023242"/>
    </source>
</evidence>
<dbReference type="GO" id="GO:0016787">
    <property type="term" value="F:hydrolase activity"/>
    <property type="evidence" value="ECO:0007669"/>
    <property type="project" value="UniProtKB-KW"/>
</dbReference>
<dbReference type="Proteomes" id="UP000770661">
    <property type="component" value="Unassembled WGS sequence"/>
</dbReference>
<name>A0A8J4XSW1_CHIOP</name>
<dbReference type="PANTHER" id="PTHR22930:SF269">
    <property type="entry name" value="NUCLEASE HARBI1-LIKE PROTEIN"/>
    <property type="match status" value="1"/>
</dbReference>
<organism evidence="9 10">
    <name type="scientific">Chionoecetes opilio</name>
    <name type="common">Atlantic snow crab</name>
    <name type="synonym">Cancer opilio</name>
    <dbReference type="NCBI Taxonomy" id="41210"/>
    <lineage>
        <taxon>Eukaryota</taxon>
        <taxon>Metazoa</taxon>
        <taxon>Ecdysozoa</taxon>
        <taxon>Arthropoda</taxon>
        <taxon>Crustacea</taxon>
        <taxon>Multicrustacea</taxon>
        <taxon>Malacostraca</taxon>
        <taxon>Eumalacostraca</taxon>
        <taxon>Eucarida</taxon>
        <taxon>Decapoda</taxon>
        <taxon>Pleocyemata</taxon>
        <taxon>Brachyura</taxon>
        <taxon>Eubrachyura</taxon>
        <taxon>Majoidea</taxon>
        <taxon>Majidae</taxon>
        <taxon>Chionoecetes</taxon>
    </lineage>
</organism>